<dbReference type="Pfam" id="PF01656">
    <property type="entry name" value="CbiA"/>
    <property type="match status" value="1"/>
</dbReference>
<gene>
    <name evidence="2" type="ORF">CCYN2B_150037</name>
</gene>
<dbReference type="Proteomes" id="UP000038055">
    <property type="component" value="Unassembled WGS sequence"/>
</dbReference>
<dbReference type="PANTHER" id="PTHR13696:SF52">
    <property type="entry name" value="PARA FAMILY PROTEIN CT_582"/>
    <property type="match status" value="1"/>
</dbReference>
<dbReference type="SUPFAM" id="SSF52540">
    <property type="entry name" value="P-loop containing nucleoside triphosphate hydrolases"/>
    <property type="match status" value="1"/>
</dbReference>
<accession>A0A0B7H443</accession>
<evidence type="ECO:0000259" key="1">
    <source>
        <dbReference type="Pfam" id="PF01656"/>
    </source>
</evidence>
<protein>
    <recommendedName>
        <fullName evidence="1">CobQ/CobB/MinD/ParA nucleotide binding domain-containing protein</fullName>
    </recommendedName>
</protein>
<sequence>MEAKNTKFVSFSTQKGGVGKTTFTVLVASLLHYRMGYNVAVLDCDYPQHSLSRMREQDLKTVMQNEHFKHTAHKQFSQINKKAYPIITCKPNEAIEKAQSFLAENTFQIDVVLFDMPGTVNTAGVLTVLSQMPHIFSPITADRVVIESTLSFTEVLSNIIAKNTQSAIESVHLFWNQVDGREKSPLYKIYEKVIADLNLPLMNAYISDSKRFRKDGTDNQKWAFRSTLLPADERLMKGCHLDDFITEFIQIVSL</sequence>
<dbReference type="Gene3D" id="3.40.50.300">
    <property type="entry name" value="P-loop containing nucleotide triphosphate hydrolases"/>
    <property type="match status" value="1"/>
</dbReference>
<proteinExistence type="predicted"/>
<dbReference type="AlphaFoldDB" id="A0A0B7H443"/>
<evidence type="ECO:0000313" key="2">
    <source>
        <dbReference type="EMBL" id="CEN33289.1"/>
    </source>
</evidence>
<dbReference type="PANTHER" id="PTHR13696">
    <property type="entry name" value="P-LOOP CONTAINING NUCLEOSIDE TRIPHOSPHATE HYDROLASE"/>
    <property type="match status" value="1"/>
</dbReference>
<organism evidence="2 3">
    <name type="scientific">Capnocytophaga cynodegmi</name>
    <dbReference type="NCBI Taxonomy" id="28189"/>
    <lineage>
        <taxon>Bacteria</taxon>
        <taxon>Pseudomonadati</taxon>
        <taxon>Bacteroidota</taxon>
        <taxon>Flavobacteriia</taxon>
        <taxon>Flavobacteriales</taxon>
        <taxon>Flavobacteriaceae</taxon>
        <taxon>Capnocytophaga</taxon>
    </lineage>
</organism>
<evidence type="ECO:0000313" key="3">
    <source>
        <dbReference type="Proteomes" id="UP000038055"/>
    </source>
</evidence>
<dbReference type="InterPro" id="IPR002586">
    <property type="entry name" value="CobQ/CobB/MinD/ParA_Nub-bd_dom"/>
</dbReference>
<keyword evidence="3" id="KW-1185">Reference proteome</keyword>
<dbReference type="EMBL" id="CDOD01000007">
    <property type="protein sequence ID" value="CEN33289.1"/>
    <property type="molecule type" value="Genomic_DNA"/>
</dbReference>
<dbReference type="RefSeq" id="WP_041990766.1">
    <property type="nucleotide sequence ID" value="NZ_CDOD01000007.1"/>
</dbReference>
<name>A0A0B7H443_9FLAO</name>
<dbReference type="CDD" id="cd02042">
    <property type="entry name" value="ParAB_family"/>
    <property type="match status" value="1"/>
</dbReference>
<feature type="domain" description="CobQ/CobB/MinD/ParA nucleotide binding" evidence="1">
    <location>
        <begin position="11"/>
        <end position="216"/>
    </location>
</feature>
<reference evidence="3" key="1">
    <citation type="submission" date="2015-01" db="EMBL/GenBank/DDBJ databases">
        <authorList>
            <person name="MANFREDI Pablo"/>
        </authorList>
    </citation>
    <scope>NUCLEOTIDE SEQUENCE [LARGE SCALE GENOMIC DNA]</scope>
    <source>
        <strain evidence="3">Ccyn2B</strain>
    </source>
</reference>
<dbReference type="InterPro" id="IPR050678">
    <property type="entry name" value="DNA_Partitioning_ATPase"/>
</dbReference>
<dbReference type="InterPro" id="IPR027417">
    <property type="entry name" value="P-loop_NTPase"/>
</dbReference>